<accession>A0ABS3P5I7</accession>
<organism evidence="1 2">
    <name type="scientific">Bacillus arachidis</name>
    <dbReference type="NCBI Taxonomy" id="2819290"/>
    <lineage>
        <taxon>Bacteria</taxon>
        <taxon>Bacillati</taxon>
        <taxon>Bacillota</taxon>
        <taxon>Bacilli</taxon>
        <taxon>Bacillales</taxon>
        <taxon>Bacillaceae</taxon>
        <taxon>Bacillus</taxon>
    </lineage>
</organism>
<gene>
    <name evidence="1" type="ORF">J4P90_25335</name>
</gene>
<dbReference type="RefSeq" id="WP_208019473.1">
    <property type="nucleotide sequence ID" value="NZ_JAGDQJ010000048.1"/>
</dbReference>
<comment type="caution">
    <text evidence="1">The sequence shown here is derived from an EMBL/GenBank/DDBJ whole genome shotgun (WGS) entry which is preliminary data.</text>
</comment>
<protein>
    <submittedName>
        <fullName evidence="1">Uncharacterized protein</fullName>
    </submittedName>
</protein>
<proteinExistence type="predicted"/>
<keyword evidence="2" id="KW-1185">Reference proteome</keyword>
<reference evidence="1 2" key="1">
    <citation type="submission" date="2021-03" db="EMBL/GenBank/DDBJ databases">
        <title>Identification of novel Bacillus strains.</title>
        <authorList>
            <person name="Xiao Z."/>
            <person name="Li Y."/>
            <person name="Shen J."/>
        </authorList>
    </citation>
    <scope>NUCLEOTIDE SEQUENCE [LARGE SCALE GENOMIC DNA]</scope>
    <source>
        <strain evidence="1 2">SY8</strain>
    </source>
</reference>
<evidence type="ECO:0000313" key="1">
    <source>
        <dbReference type="EMBL" id="MBO1628454.1"/>
    </source>
</evidence>
<name>A0ABS3P5I7_9BACI</name>
<dbReference type="EMBL" id="JAGDQJ010000048">
    <property type="protein sequence ID" value="MBO1628454.1"/>
    <property type="molecule type" value="Genomic_DNA"/>
</dbReference>
<dbReference type="Proteomes" id="UP000677611">
    <property type="component" value="Unassembled WGS sequence"/>
</dbReference>
<sequence length="114" mass="13401">MFQLSLFVECQNKDKALTILHELLKKIDTMITSHDVSSTEPYWKFDGWFKVVCNIETSRSTLDVEEAEKILEKISNKWLWDKGKISASSTSNNDGTVFFNDKVRFFTCWFKDFE</sequence>
<evidence type="ECO:0000313" key="2">
    <source>
        <dbReference type="Proteomes" id="UP000677611"/>
    </source>
</evidence>